<keyword evidence="3" id="KW-1185">Reference proteome</keyword>
<comment type="caution">
    <text evidence="2">The sequence shown here is derived from an EMBL/GenBank/DDBJ whole genome shotgun (WGS) entry which is preliminary data.</text>
</comment>
<organism evidence="2 3">
    <name type="scientific">Trema orientale</name>
    <name type="common">Charcoal tree</name>
    <name type="synonym">Celtis orientalis</name>
    <dbReference type="NCBI Taxonomy" id="63057"/>
    <lineage>
        <taxon>Eukaryota</taxon>
        <taxon>Viridiplantae</taxon>
        <taxon>Streptophyta</taxon>
        <taxon>Embryophyta</taxon>
        <taxon>Tracheophyta</taxon>
        <taxon>Spermatophyta</taxon>
        <taxon>Magnoliopsida</taxon>
        <taxon>eudicotyledons</taxon>
        <taxon>Gunneridae</taxon>
        <taxon>Pentapetalae</taxon>
        <taxon>rosids</taxon>
        <taxon>fabids</taxon>
        <taxon>Rosales</taxon>
        <taxon>Cannabaceae</taxon>
        <taxon>Trema</taxon>
    </lineage>
</organism>
<name>A0A2P5G0R7_TREOI</name>
<evidence type="ECO:0000256" key="1">
    <source>
        <dbReference type="SAM" id="MobiDB-lite"/>
    </source>
</evidence>
<proteinExistence type="predicted"/>
<dbReference type="InParanoid" id="A0A2P5G0R7"/>
<feature type="compositionally biased region" description="Acidic residues" evidence="1">
    <location>
        <begin position="42"/>
        <end position="57"/>
    </location>
</feature>
<sequence>MLQYIKPTTTLQIHRILERTSTSDLTEMILHLIMVEVRNNEIDPEEEKEEDDDDDDTGFTGPPWRLTCFAIDSVWRWV</sequence>
<protein>
    <submittedName>
        <fullName evidence="2">Uncharacterized protein</fullName>
    </submittedName>
</protein>
<gene>
    <name evidence="2" type="ORF">TorRG33x02_008140</name>
</gene>
<evidence type="ECO:0000313" key="2">
    <source>
        <dbReference type="EMBL" id="POO03609.1"/>
    </source>
</evidence>
<dbReference type="EMBL" id="JXTC01000002">
    <property type="protein sequence ID" value="POO03609.1"/>
    <property type="molecule type" value="Genomic_DNA"/>
</dbReference>
<dbReference type="AlphaFoldDB" id="A0A2P5G0R7"/>
<evidence type="ECO:0000313" key="3">
    <source>
        <dbReference type="Proteomes" id="UP000237000"/>
    </source>
</evidence>
<accession>A0A2P5G0R7</accession>
<reference evidence="3" key="1">
    <citation type="submission" date="2016-06" db="EMBL/GenBank/DDBJ databases">
        <title>Parallel loss of symbiosis genes in relatives of nitrogen-fixing non-legume Parasponia.</title>
        <authorList>
            <person name="Van Velzen R."/>
            <person name="Holmer R."/>
            <person name="Bu F."/>
            <person name="Rutten L."/>
            <person name="Van Zeijl A."/>
            <person name="Liu W."/>
            <person name="Santuari L."/>
            <person name="Cao Q."/>
            <person name="Sharma T."/>
            <person name="Shen D."/>
            <person name="Roswanjaya Y."/>
            <person name="Wardhani T."/>
            <person name="Kalhor M.S."/>
            <person name="Jansen J."/>
            <person name="Van den Hoogen J."/>
            <person name="Gungor B."/>
            <person name="Hartog M."/>
            <person name="Hontelez J."/>
            <person name="Verver J."/>
            <person name="Yang W.-C."/>
            <person name="Schijlen E."/>
            <person name="Repin R."/>
            <person name="Schilthuizen M."/>
            <person name="Schranz E."/>
            <person name="Heidstra R."/>
            <person name="Miyata K."/>
            <person name="Fedorova E."/>
            <person name="Kohlen W."/>
            <person name="Bisseling T."/>
            <person name="Smit S."/>
            <person name="Geurts R."/>
        </authorList>
    </citation>
    <scope>NUCLEOTIDE SEQUENCE [LARGE SCALE GENOMIC DNA]</scope>
    <source>
        <strain evidence="3">cv. RG33-2</strain>
    </source>
</reference>
<dbReference type="Proteomes" id="UP000237000">
    <property type="component" value="Unassembled WGS sequence"/>
</dbReference>
<feature type="region of interest" description="Disordered" evidence="1">
    <location>
        <begin position="40"/>
        <end position="62"/>
    </location>
</feature>